<dbReference type="EMBL" id="MPUJ01000002">
    <property type="protein sequence ID" value="ONK08289.1"/>
    <property type="molecule type" value="Genomic_DNA"/>
</dbReference>
<sequence length="277" mass="31121">MGQLLRRIATFLGFISPLAYAYPAIDVRLNNERQLHLVGSIHMGSKDMAPLPDTLLQQLRQATALIVEADISDSHSPFGHNDAEPPLVQRLSPENYRQLQKICESLSFDESNISTLPAWQAALMLQARQAQLLGLRPDYGIDYQLINVAKSHGIQVIELEGQQTQVDLLQQLPQGGLLLLEDTIKHWRTNAHLLQTMVGWWLDSRPGKYTPDIPATFSNEMTDLLMGQRNRRWQQQLQALPPGNYVVAVGALHLYGDENLPTLLKNGHTVIPSKNMQ</sequence>
<reference evidence="2" key="1">
    <citation type="submission" date="2016-11" db="EMBL/GenBank/DDBJ databases">
        <authorList>
            <person name="Panda P."/>
            <person name="Visnovsky S."/>
            <person name="Pitman A."/>
        </authorList>
    </citation>
    <scope>NUCLEOTIDE SEQUENCE [LARGE SCALE GENOMIC DNA]</scope>
    <source>
        <strain evidence="2">ICMP 9972</strain>
    </source>
</reference>
<dbReference type="OrthoDB" id="357294at2"/>
<evidence type="ECO:0000313" key="1">
    <source>
        <dbReference type="EMBL" id="ONK08289.1"/>
    </source>
</evidence>
<dbReference type="InterPro" id="IPR047111">
    <property type="entry name" value="YbaP-like"/>
</dbReference>
<dbReference type="RefSeq" id="WP_039356256.1">
    <property type="nucleotide sequence ID" value="NZ_JRMH01000001.1"/>
</dbReference>
<dbReference type="PANTHER" id="PTHR40590">
    <property type="entry name" value="CYTOPLASMIC PROTEIN-RELATED"/>
    <property type="match status" value="1"/>
</dbReference>
<organism evidence="1 2">
    <name type="scientific">Pectobacterium actinidiae</name>
    <dbReference type="NCBI Taxonomy" id="1507808"/>
    <lineage>
        <taxon>Bacteria</taxon>
        <taxon>Pseudomonadati</taxon>
        <taxon>Pseudomonadota</taxon>
        <taxon>Gammaproteobacteria</taxon>
        <taxon>Enterobacterales</taxon>
        <taxon>Pectobacteriaceae</taxon>
        <taxon>Pectobacterium</taxon>
    </lineage>
</organism>
<gene>
    <name evidence="1" type="ORF">BSK71_03350</name>
</gene>
<evidence type="ECO:0000313" key="2">
    <source>
        <dbReference type="Proteomes" id="UP000189286"/>
    </source>
</evidence>
<dbReference type="InterPro" id="IPR002816">
    <property type="entry name" value="TraB/PrgY/GumN_fam"/>
</dbReference>
<dbReference type="AlphaFoldDB" id="A0A1V2R760"/>
<comment type="caution">
    <text evidence="1">The sequence shown here is derived from an EMBL/GenBank/DDBJ whole genome shotgun (WGS) entry which is preliminary data.</text>
</comment>
<dbReference type="Pfam" id="PF01963">
    <property type="entry name" value="TraB_PrgY_gumN"/>
    <property type="match status" value="1"/>
</dbReference>
<dbReference type="Proteomes" id="UP000189286">
    <property type="component" value="Unassembled WGS sequence"/>
</dbReference>
<accession>A0A1V2R760</accession>
<dbReference type="PANTHER" id="PTHR40590:SF1">
    <property type="entry name" value="CYTOPLASMIC PROTEIN"/>
    <property type="match status" value="1"/>
</dbReference>
<dbReference type="CDD" id="cd14789">
    <property type="entry name" value="Tiki"/>
    <property type="match status" value="1"/>
</dbReference>
<protein>
    <submittedName>
        <fullName evidence="1">Conjugal transfer protein TraB</fullName>
    </submittedName>
</protein>
<proteinExistence type="predicted"/>
<name>A0A1V2R760_9GAMM</name>